<dbReference type="AlphaFoldDB" id="A0A448XJJ1"/>
<reference evidence="1" key="1">
    <citation type="submission" date="2018-11" db="EMBL/GenBank/DDBJ databases">
        <authorList>
            <consortium name="Pathogen Informatics"/>
        </authorList>
    </citation>
    <scope>NUCLEOTIDE SEQUENCE</scope>
</reference>
<protein>
    <submittedName>
        <fullName evidence="1">Uncharacterized protein</fullName>
    </submittedName>
</protein>
<proteinExistence type="predicted"/>
<organism evidence="1 2">
    <name type="scientific">Protopolystoma xenopodis</name>
    <dbReference type="NCBI Taxonomy" id="117903"/>
    <lineage>
        <taxon>Eukaryota</taxon>
        <taxon>Metazoa</taxon>
        <taxon>Spiralia</taxon>
        <taxon>Lophotrochozoa</taxon>
        <taxon>Platyhelminthes</taxon>
        <taxon>Monogenea</taxon>
        <taxon>Polyopisthocotylea</taxon>
        <taxon>Polystomatidea</taxon>
        <taxon>Polystomatidae</taxon>
        <taxon>Protopolystoma</taxon>
    </lineage>
</organism>
<accession>A0A448XJJ1</accession>
<keyword evidence="2" id="KW-1185">Reference proteome</keyword>
<evidence type="ECO:0000313" key="2">
    <source>
        <dbReference type="Proteomes" id="UP000784294"/>
    </source>
</evidence>
<evidence type="ECO:0000313" key="1">
    <source>
        <dbReference type="EMBL" id="VEL38125.1"/>
    </source>
</evidence>
<dbReference type="Proteomes" id="UP000784294">
    <property type="component" value="Unassembled WGS sequence"/>
</dbReference>
<dbReference type="EMBL" id="CAAALY010256959">
    <property type="protein sequence ID" value="VEL38125.1"/>
    <property type="molecule type" value="Genomic_DNA"/>
</dbReference>
<comment type="caution">
    <text evidence="1">The sequence shown here is derived from an EMBL/GenBank/DDBJ whole genome shotgun (WGS) entry which is preliminary data.</text>
</comment>
<name>A0A448XJJ1_9PLAT</name>
<sequence length="102" mass="11020">MKSRIASNPKTSLEGRLASVILNLPLSSRCSCGSFKRELVTSRLTEPVVRSLNLPLLDARSAADYCSCVAKVMFTFVQLANTIAALTARLMAIWASWVVCAG</sequence>
<gene>
    <name evidence="1" type="ORF">PXEA_LOCUS31565</name>
</gene>